<dbReference type="PANTHER" id="PTHR30160">
    <property type="entry name" value="TETRAACYLDISACCHARIDE 4'-KINASE-RELATED"/>
    <property type="match status" value="1"/>
</dbReference>
<evidence type="ECO:0000313" key="3">
    <source>
        <dbReference type="EMBL" id="GLI57455.1"/>
    </source>
</evidence>
<dbReference type="RefSeq" id="WP_281837084.1">
    <property type="nucleotide sequence ID" value="NZ_BSDY01000018.1"/>
</dbReference>
<dbReference type="GO" id="GO:0005829">
    <property type="term" value="C:cytosol"/>
    <property type="evidence" value="ECO:0007669"/>
    <property type="project" value="TreeGrafter"/>
</dbReference>
<dbReference type="Pfam" id="PF01075">
    <property type="entry name" value="Glyco_transf_9"/>
    <property type="match status" value="1"/>
</dbReference>
<evidence type="ECO:0000313" key="4">
    <source>
        <dbReference type="Proteomes" id="UP001144471"/>
    </source>
</evidence>
<comment type="caution">
    <text evidence="3">The sequence shown here is derived from an EMBL/GenBank/DDBJ whole genome shotgun (WGS) entry which is preliminary data.</text>
</comment>
<evidence type="ECO:0000256" key="1">
    <source>
        <dbReference type="ARBA" id="ARBA00022676"/>
    </source>
</evidence>
<dbReference type="Gene3D" id="3.40.50.2000">
    <property type="entry name" value="Glycogen Phosphorylase B"/>
    <property type="match status" value="2"/>
</dbReference>
<name>A0A9W6LPW2_9FUSO</name>
<keyword evidence="4" id="KW-1185">Reference proteome</keyword>
<dbReference type="GO" id="GO:0008713">
    <property type="term" value="F:ADP-heptose-lipopolysaccharide heptosyltransferase activity"/>
    <property type="evidence" value="ECO:0007669"/>
    <property type="project" value="TreeGrafter"/>
</dbReference>
<dbReference type="Proteomes" id="UP001144471">
    <property type="component" value="Unassembled WGS sequence"/>
</dbReference>
<reference evidence="3" key="1">
    <citation type="submission" date="2022-12" db="EMBL/GenBank/DDBJ databases">
        <title>Reference genome sequencing for broad-spectrum identification of bacterial and archaeal isolates by mass spectrometry.</title>
        <authorList>
            <person name="Sekiguchi Y."/>
            <person name="Tourlousse D.M."/>
        </authorList>
    </citation>
    <scope>NUCLEOTIDE SEQUENCE</scope>
    <source>
        <strain evidence="3">10succ1</strain>
    </source>
</reference>
<keyword evidence="2" id="KW-0808">Transferase</keyword>
<protein>
    <submittedName>
        <fullName evidence="3">LPS biosynthesis protein</fullName>
    </submittedName>
</protein>
<accession>A0A9W6LPW2</accession>
<dbReference type="PANTHER" id="PTHR30160:SF1">
    <property type="entry name" value="LIPOPOLYSACCHARIDE 1,2-N-ACETYLGLUCOSAMINETRANSFERASE-RELATED"/>
    <property type="match status" value="1"/>
</dbReference>
<proteinExistence type="predicted"/>
<dbReference type="AlphaFoldDB" id="A0A9W6LPW2"/>
<evidence type="ECO:0000256" key="2">
    <source>
        <dbReference type="ARBA" id="ARBA00022679"/>
    </source>
</evidence>
<dbReference type="SUPFAM" id="SSF53756">
    <property type="entry name" value="UDP-Glycosyltransferase/glycogen phosphorylase"/>
    <property type="match status" value="1"/>
</dbReference>
<gene>
    <name evidence="3" type="ORF">PM10SUCC1_29690</name>
</gene>
<dbReference type="CDD" id="cd03789">
    <property type="entry name" value="GT9_LPS_heptosyltransferase"/>
    <property type="match status" value="1"/>
</dbReference>
<organism evidence="3 4">
    <name type="scientific">Propionigenium maris DSM 9537</name>
    <dbReference type="NCBI Taxonomy" id="1123000"/>
    <lineage>
        <taxon>Bacteria</taxon>
        <taxon>Fusobacteriati</taxon>
        <taxon>Fusobacteriota</taxon>
        <taxon>Fusobacteriia</taxon>
        <taxon>Fusobacteriales</taxon>
        <taxon>Fusobacteriaceae</taxon>
        <taxon>Propionigenium</taxon>
    </lineage>
</organism>
<dbReference type="InterPro" id="IPR051199">
    <property type="entry name" value="LPS_LOS_Heptosyltrfase"/>
</dbReference>
<dbReference type="GO" id="GO:0009244">
    <property type="term" value="P:lipopolysaccharide core region biosynthetic process"/>
    <property type="evidence" value="ECO:0007669"/>
    <property type="project" value="TreeGrafter"/>
</dbReference>
<keyword evidence="1" id="KW-0328">Glycosyltransferase</keyword>
<dbReference type="InterPro" id="IPR002201">
    <property type="entry name" value="Glyco_trans_9"/>
</dbReference>
<dbReference type="EMBL" id="BSDY01000018">
    <property type="protein sequence ID" value="GLI57455.1"/>
    <property type="molecule type" value="Genomic_DNA"/>
</dbReference>
<sequence length="328" mass="37059">MRILVIRLSSIGDVVLTTPVLKEFKKKYPHSIVDFVVLDKFKDSIEGSPYIDNLILFDKKRYKGLKGIREFVSTIKENKYDYVFDLHSKLRSVGICFFLGAKTYRYKKRALWKTLLVKMKLIRYRADDTIVKNYFGAFEKMGISYQGEDLDFTFGSSDLAKVEEYNNFVAMAPGASKETKKWTVEGFGNLAKLIHEKYGKDIVLVGGAGDREKCIEINEVSGGICTDLSGELSLKESGALLSKADYLVTNDSGPFHISRGVKTKAFVIFGPTDPGMFEYDEYGTLIYRDEPCSPCSLHGDKKCPKGHFNCMKKLKAEDVLEIIEKEIG</sequence>